<evidence type="ECO:0000256" key="8">
    <source>
        <dbReference type="ARBA" id="ARBA00023242"/>
    </source>
</evidence>
<dbReference type="InterPro" id="IPR001628">
    <property type="entry name" value="Znf_hrmn_rcpt"/>
</dbReference>
<sequence>MQQGKNFDVLTCASCKAFFRRTAPKNKCKINVKTRTFCIKCRLKKCYEKGMKKDYILSREVKEMRKIKCLNSDWSHTTGAVDDSNYQYYYASDHSSTDNTGDWTPTTDKNLENYDPFPQTVYTMPDPNTGPLDLVVKHVTSADVPDTNGGHYKVDVLKVEIVKPKDQYSATGADDGQVAASDGDLSAAPTSYHGHGGGSDSSHRGGYNAKKYDGGYKHGHDEWDKGHHKKHGEEWGKYGHQKHGHADKWADKHHNNHGLHKHGDKWSDAHGAKKGNSFSQWADNQKWHKDKGHGLVKTWDWDKSDGHKDAYGKKGHHNDHYYKQSHGHKDGIKKWQDSSANKHGQKHADEKKDWKDYGKTHGDSGDKQHGTLLRVKESDYKRHFFDQNPDYYCDSFGQWGALMEDHQCRACGGSWDHNWRADDKEVPSTQQPGGQKESITNLRCPVNYVENPGGSDMMTTERGKYVFNKYYGPDVCQIW</sequence>
<dbReference type="InterPro" id="IPR050234">
    <property type="entry name" value="Nuclear_hormone_rcpt_NR1"/>
</dbReference>
<evidence type="ECO:0000256" key="7">
    <source>
        <dbReference type="ARBA" id="ARBA00023170"/>
    </source>
</evidence>
<keyword evidence="8" id="KW-0539">Nucleus</keyword>
<evidence type="ECO:0000259" key="10">
    <source>
        <dbReference type="PROSITE" id="PS51030"/>
    </source>
</evidence>
<feature type="non-terminal residue" evidence="11">
    <location>
        <position position="479"/>
    </location>
</feature>
<evidence type="ECO:0000313" key="12">
    <source>
        <dbReference type="Proteomes" id="UP000728032"/>
    </source>
</evidence>
<dbReference type="PROSITE" id="PS51030">
    <property type="entry name" value="NUCLEAR_REC_DBD_2"/>
    <property type="match status" value="1"/>
</dbReference>
<dbReference type="GO" id="GO:0045944">
    <property type="term" value="P:positive regulation of transcription by RNA polymerase II"/>
    <property type="evidence" value="ECO:0007669"/>
    <property type="project" value="TreeGrafter"/>
</dbReference>
<keyword evidence="4" id="KW-0805">Transcription regulation</keyword>
<dbReference type="GO" id="GO:0000122">
    <property type="term" value="P:negative regulation of transcription by RNA polymerase II"/>
    <property type="evidence" value="ECO:0007669"/>
    <property type="project" value="TreeGrafter"/>
</dbReference>
<dbReference type="EMBL" id="OC920233">
    <property type="protein sequence ID" value="CAD7652325.1"/>
    <property type="molecule type" value="Genomic_DNA"/>
</dbReference>
<feature type="compositionally biased region" description="Basic and acidic residues" evidence="9">
    <location>
        <begin position="312"/>
        <end position="336"/>
    </location>
</feature>
<evidence type="ECO:0000256" key="4">
    <source>
        <dbReference type="ARBA" id="ARBA00023015"/>
    </source>
</evidence>
<feature type="domain" description="Nuclear receptor" evidence="10">
    <location>
        <begin position="1"/>
        <end position="58"/>
    </location>
</feature>
<evidence type="ECO:0000256" key="5">
    <source>
        <dbReference type="ARBA" id="ARBA00023125"/>
    </source>
</evidence>
<feature type="region of interest" description="Disordered" evidence="9">
    <location>
        <begin position="312"/>
        <end position="369"/>
    </location>
</feature>
<keyword evidence="6" id="KW-0804">Transcription</keyword>
<evidence type="ECO:0000256" key="3">
    <source>
        <dbReference type="ARBA" id="ARBA00022833"/>
    </source>
</evidence>
<dbReference type="PANTHER" id="PTHR24082:SF283">
    <property type="entry name" value="NUCLEAR HORMONE RECEPTOR HR96"/>
    <property type="match status" value="1"/>
</dbReference>
<evidence type="ECO:0000256" key="2">
    <source>
        <dbReference type="ARBA" id="ARBA00022771"/>
    </source>
</evidence>
<protein>
    <recommendedName>
        <fullName evidence="10">Nuclear receptor domain-containing protein</fullName>
    </recommendedName>
</protein>
<keyword evidence="2" id="KW-0863">Zinc-finger</keyword>
<feature type="compositionally biased region" description="Basic and acidic residues" evidence="9">
    <location>
        <begin position="346"/>
        <end position="369"/>
    </location>
</feature>
<dbReference type="SUPFAM" id="SSF57716">
    <property type="entry name" value="Glucocorticoid receptor-like (DNA-binding domain)"/>
    <property type="match status" value="1"/>
</dbReference>
<accession>A0A7R9QNF8</accession>
<evidence type="ECO:0000313" key="11">
    <source>
        <dbReference type="EMBL" id="CAD7652325.1"/>
    </source>
</evidence>
<dbReference type="GO" id="GO:0008270">
    <property type="term" value="F:zinc ion binding"/>
    <property type="evidence" value="ECO:0007669"/>
    <property type="project" value="UniProtKB-KW"/>
</dbReference>
<evidence type="ECO:0000256" key="9">
    <source>
        <dbReference type="SAM" id="MobiDB-lite"/>
    </source>
</evidence>
<keyword evidence="12" id="KW-1185">Reference proteome</keyword>
<dbReference type="Proteomes" id="UP000728032">
    <property type="component" value="Unassembled WGS sequence"/>
</dbReference>
<evidence type="ECO:0000256" key="1">
    <source>
        <dbReference type="ARBA" id="ARBA00022723"/>
    </source>
</evidence>
<feature type="compositionally biased region" description="Basic and acidic residues" evidence="9">
    <location>
        <begin position="210"/>
        <end position="237"/>
    </location>
</feature>
<dbReference type="GO" id="GO:0004879">
    <property type="term" value="F:nuclear receptor activity"/>
    <property type="evidence" value="ECO:0007669"/>
    <property type="project" value="TreeGrafter"/>
</dbReference>
<dbReference type="OrthoDB" id="6355676at2759"/>
<gene>
    <name evidence="11" type="ORF">ONB1V03_LOCUS8989</name>
</gene>
<keyword evidence="3" id="KW-0862">Zinc</keyword>
<keyword evidence="7" id="KW-0675">Receptor</keyword>
<dbReference type="Gene3D" id="3.30.50.10">
    <property type="entry name" value="Erythroid Transcription Factor GATA-1, subunit A"/>
    <property type="match status" value="1"/>
</dbReference>
<name>A0A7R9QNF8_9ACAR</name>
<organism evidence="11">
    <name type="scientific">Oppiella nova</name>
    <dbReference type="NCBI Taxonomy" id="334625"/>
    <lineage>
        <taxon>Eukaryota</taxon>
        <taxon>Metazoa</taxon>
        <taxon>Ecdysozoa</taxon>
        <taxon>Arthropoda</taxon>
        <taxon>Chelicerata</taxon>
        <taxon>Arachnida</taxon>
        <taxon>Acari</taxon>
        <taxon>Acariformes</taxon>
        <taxon>Sarcoptiformes</taxon>
        <taxon>Oribatida</taxon>
        <taxon>Brachypylina</taxon>
        <taxon>Oppioidea</taxon>
        <taxon>Oppiidae</taxon>
        <taxon>Oppiella</taxon>
    </lineage>
</organism>
<feature type="region of interest" description="Disordered" evidence="9">
    <location>
        <begin position="168"/>
        <end position="246"/>
    </location>
</feature>
<dbReference type="InterPro" id="IPR013088">
    <property type="entry name" value="Znf_NHR/GATA"/>
</dbReference>
<dbReference type="SMART" id="SM00399">
    <property type="entry name" value="ZnF_C4"/>
    <property type="match status" value="1"/>
</dbReference>
<reference evidence="11" key="1">
    <citation type="submission" date="2020-11" db="EMBL/GenBank/DDBJ databases">
        <authorList>
            <person name="Tran Van P."/>
        </authorList>
    </citation>
    <scope>NUCLEOTIDE SEQUENCE</scope>
</reference>
<keyword evidence="1" id="KW-0479">Metal-binding</keyword>
<dbReference type="PRINTS" id="PR00047">
    <property type="entry name" value="STROIDFINGER"/>
</dbReference>
<dbReference type="GO" id="GO:0000978">
    <property type="term" value="F:RNA polymerase II cis-regulatory region sequence-specific DNA binding"/>
    <property type="evidence" value="ECO:0007669"/>
    <property type="project" value="TreeGrafter"/>
</dbReference>
<dbReference type="PANTHER" id="PTHR24082">
    <property type="entry name" value="NUCLEAR HORMONE RECEPTOR"/>
    <property type="match status" value="1"/>
</dbReference>
<dbReference type="EMBL" id="CAJPVJ010005408">
    <property type="protein sequence ID" value="CAG2169512.1"/>
    <property type="molecule type" value="Genomic_DNA"/>
</dbReference>
<dbReference type="Pfam" id="PF00105">
    <property type="entry name" value="zf-C4"/>
    <property type="match status" value="1"/>
</dbReference>
<evidence type="ECO:0000256" key="6">
    <source>
        <dbReference type="ARBA" id="ARBA00023163"/>
    </source>
</evidence>
<proteinExistence type="predicted"/>
<keyword evidence="5" id="KW-0238">DNA-binding</keyword>
<dbReference type="AlphaFoldDB" id="A0A7R9QNF8"/>
<dbReference type="GO" id="GO:0030154">
    <property type="term" value="P:cell differentiation"/>
    <property type="evidence" value="ECO:0007669"/>
    <property type="project" value="TreeGrafter"/>
</dbReference>